<dbReference type="PANTHER" id="PTHR15245:SF20">
    <property type="entry name" value="SYMPLEKIN"/>
    <property type="match status" value="1"/>
</dbReference>
<feature type="domain" description="Symplekin C-terminal" evidence="1">
    <location>
        <begin position="432"/>
        <end position="555"/>
    </location>
</feature>
<gene>
    <name evidence="2" type="ORF">M896_060760</name>
</gene>
<accession>A0A0B2UER4</accession>
<dbReference type="AlphaFoldDB" id="A0A0B2UER4"/>
<dbReference type="GeneID" id="26261947"/>
<dbReference type="OrthoDB" id="331600at2759"/>
<dbReference type="VEuPathDB" id="MicrosporidiaDB:M896_060760"/>
<evidence type="ECO:0000313" key="2">
    <source>
        <dbReference type="EMBL" id="KHN69576.1"/>
    </source>
</evidence>
<dbReference type="InParanoid" id="A0A0B2UER4"/>
<keyword evidence="3" id="KW-1185">Reference proteome</keyword>
<organism evidence="2 3">
    <name type="scientific">Ordospora colligata OC4</name>
    <dbReference type="NCBI Taxonomy" id="1354746"/>
    <lineage>
        <taxon>Eukaryota</taxon>
        <taxon>Fungi</taxon>
        <taxon>Fungi incertae sedis</taxon>
        <taxon>Microsporidia</taxon>
        <taxon>Ordosporidae</taxon>
        <taxon>Ordospora</taxon>
    </lineage>
</organism>
<dbReference type="RefSeq" id="XP_014563618.1">
    <property type="nucleotide sequence ID" value="XM_014708132.1"/>
</dbReference>
<evidence type="ECO:0000259" key="1">
    <source>
        <dbReference type="Pfam" id="PF12295"/>
    </source>
</evidence>
<dbReference type="STRING" id="1354746.A0A0B2UER4"/>
<name>A0A0B2UER4_9MICR</name>
<dbReference type="InterPro" id="IPR021850">
    <property type="entry name" value="Symplekin/Pta1"/>
</dbReference>
<protein>
    <submittedName>
        <fullName evidence="2">Symplekin domain-containing protein</fullName>
    </submittedName>
</protein>
<reference evidence="2 3" key="1">
    <citation type="journal article" date="2014" name="MBio">
        <title>The Ordospora colligata genome; evolution of extreme reduction in microsporidia and host-to-parasite horizontal gene transfer.</title>
        <authorList>
            <person name="Pombert J.-F."/>
            <person name="Haag K.L."/>
            <person name="Beidas S."/>
            <person name="Ebert D."/>
            <person name="Keeling P.J."/>
        </authorList>
    </citation>
    <scope>NUCLEOTIDE SEQUENCE [LARGE SCALE GENOMIC DNA]</scope>
    <source>
        <strain evidence="2 3">OC4</strain>
    </source>
</reference>
<evidence type="ECO:0000313" key="3">
    <source>
        <dbReference type="Proteomes" id="UP000031056"/>
    </source>
</evidence>
<dbReference type="InterPro" id="IPR022075">
    <property type="entry name" value="Symplekin_C"/>
</dbReference>
<dbReference type="Pfam" id="PF12295">
    <property type="entry name" value="Symplekin_C"/>
    <property type="match status" value="1"/>
</dbReference>
<dbReference type="HOGENOM" id="CLU_471800_0_0_1"/>
<dbReference type="Proteomes" id="UP000031056">
    <property type="component" value="Unassembled WGS sequence"/>
</dbReference>
<proteinExistence type="predicted"/>
<sequence length="597" mass="68546">MDSIRRYLVEGWSEEGLTVLLFYMKSMDAVEMMYFLNMVTRMLDRNTAVVMLAYLSQAQAKGLKCPKYAQRALSYHIHVLSKKISKNVPEMLSQYVLGVKVISMNEGNVKGRIERNTKEFEPMDFLIDLVFETLVKASNAEIENSIQAHFNDEHNRVEINAVRESLEILCKIKEAEAVDASIARIVKMIGPEDSAEVVRFIGSNERYAHTFFLYAYLMNAEAYESMAEIILESVEYFRPEIVGGLVSIDLERVIRKVNDGSVKILDDIIRNRQVCVEKIAELASRGLVNIGRESVISVFKNNYGVLEKYAAQFELNVNEMIEISKANDAALGPTFIMIETAEEMNIFVDLLKDKGDAVVIDAIEGVSDEAKKEQFINTIIKKRMMKSQLRAYLVRSYLDDSRFVYRLLPYLEKADVYRHISNYVVDEESLNVFLKVIECSELLIFAHKISDVKKASRILDLCFRSPKFVESDFLFTLKTLENEPSPLVIQTLIQALTMHPGLKNFVISFLSRLCRRDIWKNEELVAEIMKCLKMLDTVCVDIIMCMNEEAMYKVLSRSNKLKTYCTDYLAMQRTGKSSRHMQQYSMLKAALKRASDK</sequence>
<dbReference type="PANTHER" id="PTHR15245">
    <property type="entry name" value="SYMPLEKIN-RELATED"/>
    <property type="match status" value="1"/>
</dbReference>
<dbReference type="EMBL" id="JOKQ01000006">
    <property type="protein sequence ID" value="KHN69576.1"/>
    <property type="molecule type" value="Genomic_DNA"/>
</dbReference>
<dbReference type="GO" id="GO:0005847">
    <property type="term" value="C:mRNA cleavage and polyadenylation specificity factor complex"/>
    <property type="evidence" value="ECO:0007669"/>
    <property type="project" value="TreeGrafter"/>
</dbReference>
<comment type="caution">
    <text evidence="2">The sequence shown here is derived from an EMBL/GenBank/DDBJ whole genome shotgun (WGS) entry which is preliminary data.</text>
</comment>